<evidence type="ECO:0000313" key="2">
    <source>
        <dbReference type="Proteomes" id="UP000504615"/>
    </source>
</evidence>
<dbReference type="Proteomes" id="UP000504615">
    <property type="component" value="Unplaced"/>
</dbReference>
<dbReference type="OrthoDB" id="6614360at2759"/>
<evidence type="ECO:0000313" key="3">
    <source>
        <dbReference type="RefSeq" id="XP_011643738.1"/>
    </source>
</evidence>
<proteinExistence type="predicted"/>
<name>A0A6I9WP89_9HYME</name>
<dbReference type="GeneID" id="105431326"/>
<keyword evidence="2" id="KW-1185">Reference proteome</keyword>
<keyword evidence="1" id="KW-1133">Transmembrane helix</keyword>
<gene>
    <name evidence="3" type="primary">LOC105431326</name>
</gene>
<accession>A0A6I9WP89</accession>
<feature type="transmembrane region" description="Helical" evidence="1">
    <location>
        <begin position="39"/>
        <end position="62"/>
    </location>
</feature>
<dbReference type="RefSeq" id="XP_011643738.1">
    <property type="nucleotide sequence ID" value="XM_011645436.1"/>
</dbReference>
<evidence type="ECO:0000256" key="1">
    <source>
        <dbReference type="SAM" id="Phobius"/>
    </source>
</evidence>
<organism evidence="2 3">
    <name type="scientific">Pogonomyrmex barbatus</name>
    <name type="common">red harvester ant</name>
    <dbReference type="NCBI Taxonomy" id="144034"/>
    <lineage>
        <taxon>Eukaryota</taxon>
        <taxon>Metazoa</taxon>
        <taxon>Ecdysozoa</taxon>
        <taxon>Arthropoda</taxon>
        <taxon>Hexapoda</taxon>
        <taxon>Insecta</taxon>
        <taxon>Pterygota</taxon>
        <taxon>Neoptera</taxon>
        <taxon>Endopterygota</taxon>
        <taxon>Hymenoptera</taxon>
        <taxon>Apocrita</taxon>
        <taxon>Aculeata</taxon>
        <taxon>Formicoidea</taxon>
        <taxon>Formicidae</taxon>
        <taxon>Myrmicinae</taxon>
        <taxon>Pogonomyrmex</taxon>
    </lineage>
</organism>
<feature type="transmembrane region" description="Helical" evidence="1">
    <location>
        <begin position="82"/>
        <end position="101"/>
    </location>
</feature>
<dbReference type="AlphaFoldDB" id="A0A6I9WP89"/>
<sequence>MKEFLEEIEETWKIKHGPEKEILQNYAEESKTFSIRYAFVLYMTWIFYCTTPVVITGIYTLLPTNETYSARFLFRLEHVLDVDKYFNLLMLVAFISVFYIISVPIAIDSMFILCTYHVCALFECIRYNMKRNTKREFHIAQAEYQGR</sequence>
<dbReference type="KEGG" id="pbar:105431326"/>
<keyword evidence="1" id="KW-0812">Transmembrane</keyword>
<keyword evidence="1" id="KW-0472">Membrane</keyword>
<protein>
    <submittedName>
        <fullName evidence="3">Uncharacterized protein LOC105431326</fullName>
    </submittedName>
</protein>
<reference evidence="3" key="1">
    <citation type="submission" date="2025-08" db="UniProtKB">
        <authorList>
            <consortium name="RefSeq"/>
        </authorList>
    </citation>
    <scope>IDENTIFICATION</scope>
</reference>